<evidence type="ECO:0000256" key="1">
    <source>
        <dbReference type="SAM" id="SignalP"/>
    </source>
</evidence>
<feature type="signal peptide" evidence="1">
    <location>
        <begin position="1"/>
        <end position="27"/>
    </location>
</feature>
<comment type="caution">
    <text evidence="2">The sequence shown here is derived from an EMBL/GenBank/DDBJ whole genome shotgun (WGS) entry which is preliminary data.</text>
</comment>
<dbReference type="PROSITE" id="PS51257">
    <property type="entry name" value="PROKAR_LIPOPROTEIN"/>
    <property type="match status" value="1"/>
</dbReference>
<feature type="chain" id="PRO_5037727398" evidence="1">
    <location>
        <begin position="28"/>
        <end position="172"/>
    </location>
</feature>
<dbReference type="Gene3D" id="2.60.40.1890">
    <property type="entry name" value="PCu(A)C copper chaperone"/>
    <property type="match status" value="1"/>
</dbReference>
<dbReference type="RefSeq" id="WP_208258510.1">
    <property type="nucleotide sequence ID" value="NZ_JAGEOJ010000011.1"/>
</dbReference>
<sequence>MKALAAPLVAPLVAALLALTACGPSLADRKRHVKGASANVPSAAKPWVKVRNLFILGPDEDNALQPGANAPVYAYLTARAPDGQPDKLVSVSSPAFTGSQIKKGGVELPAGRLVELQSDDKPLVLLTGLNEKVQGAEQFPLTLVFERAGRTQVDFVPVVTHRGLYATYPPAP</sequence>
<dbReference type="Proteomes" id="UP000669179">
    <property type="component" value="Unassembled WGS sequence"/>
</dbReference>
<name>A0A939PE24_9ACTN</name>
<dbReference type="InterPro" id="IPR007410">
    <property type="entry name" value="LpqE-like"/>
</dbReference>
<dbReference type="EMBL" id="JAGEOJ010000011">
    <property type="protein sequence ID" value="MBO2450613.1"/>
    <property type="molecule type" value="Genomic_DNA"/>
</dbReference>
<proteinExistence type="predicted"/>
<gene>
    <name evidence="2" type="ORF">J4573_26155</name>
</gene>
<accession>A0A939PE24</accession>
<keyword evidence="3" id="KW-1185">Reference proteome</keyword>
<keyword evidence="1" id="KW-0732">Signal</keyword>
<dbReference type="InterPro" id="IPR036182">
    <property type="entry name" value="PCuAC_sf"/>
</dbReference>
<organism evidence="2 3">
    <name type="scientific">Actinomadura barringtoniae</name>
    <dbReference type="NCBI Taxonomy" id="1427535"/>
    <lineage>
        <taxon>Bacteria</taxon>
        <taxon>Bacillati</taxon>
        <taxon>Actinomycetota</taxon>
        <taxon>Actinomycetes</taxon>
        <taxon>Streptosporangiales</taxon>
        <taxon>Thermomonosporaceae</taxon>
        <taxon>Actinomadura</taxon>
    </lineage>
</organism>
<dbReference type="SUPFAM" id="SSF110087">
    <property type="entry name" value="DR1885-like metal-binding protein"/>
    <property type="match status" value="1"/>
</dbReference>
<dbReference type="AlphaFoldDB" id="A0A939PE24"/>
<reference evidence="2" key="1">
    <citation type="submission" date="2021-03" db="EMBL/GenBank/DDBJ databases">
        <authorList>
            <person name="Kanchanasin P."/>
            <person name="Saeng-In P."/>
            <person name="Phongsopitanun W."/>
            <person name="Yuki M."/>
            <person name="Kudo T."/>
            <person name="Ohkuma M."/>
            <person name="Tanasupawat S."/>
        </authorList>
    </citation>
    <scope>NUCLEOTIDE SEQUENCE</scope>
    <source>
        <strain evidence="2">GKU 128</strain>
    </source>
</reference>
<dbReference type="Pfam" id="PF04314">
    <property type="entry name" value="PCuAC"/>
    <property type="match status" value="1"/>
</dbReference>
<evidence type="ECO:0000313" key="3">
    <source>
        <dbReference type="Proteomes" id="UP000669179"/>
    </source>
</evidence>
<evidence type="ECO:0000313" key="2">
    <source>
        <dbReference type="EMBL" id="MBO2450613.1"/>
    </source>
</evidence>
<protein>
    <submittedName>
        <fullName evidence="2">Copper chaperone PCu(A)C</fullName>
    </submittedName>
</protein>